<dbReference type="EMBL" id="VSSQ01000514">
    <property type="protein sequence ID" value="MPL96560.1"/>
    <property type="molecule type" value="Genomic_DNA"/>
</dbReference>
<organism evidence="1">
    <name type="scientific">bioreactor metagenome</name>
    <dbReference type="NCBI Taxonomy" id="1076179"/>
    <lineage>
        <taxon>unclassified sequences</taxon>
        <taxon>metagenomes</taxon>
        <taxon>ecological metagenomes</taxon>
    </lineage>
</organism>
<reference evidence="1" key="1">
    <citation type="submission" date="2019-08" db="EMBL/GenBank/DDBJ databases">
        <authorList>
            <person name="Kucharzyk K."/>
            <person name="Murdoch R.W."/>
            <person name="Higgins S."/>
            <person name="Loffler F."/>
        </authorList>
    </citation>
    <scope>NUCLEOTIDE SEQUENCE</scope>
</reference>
<sequence>MEQRIILLQEKKNADYAVSGADYAIGILFFHRSVKILLYKWAGVLLPFIRNLQKWGDINETGMDKKSDQPAAHNLFTLFPAAGCFVSGRGGFLFVNR</sequence>
<accession>A0A644VZI1</accession>
<protein>
    <submittedName>
        <fullName evidence="1">Uncharacterized protein</fullName>
    </submittedName>
</protein>
<evidence type="ECO:0000313" key="1">
    <source>
        <dbReference type="EMBL" id="MPL96560.1"/>
    </source>
</evidence>
<gene>
    <name evidence="1" type="ORF">SDC9_42742</name>
</gene>
<name>A0A644VZI1_9ZZZZ</name>
<dbReference type="AlphaFoldDB" id="A0A644VZI1"/>
<comment type="caution">
    <text evidence="1">The sequence shown here is derived from an EMBL/GenBank/DDBJ whole genome shotgun (WGS) entry which is preliminary data.</text>
</comment>
<proteinExistence type="predicted"/>